<dbReference type="Proteomes" id="UP000002484">
    <property type="component" value="Chromosome"/>
</dbReference>
<keyword evidence="3" id="KW-0813">Transport</keyword>
<dbReference type="eggNOG" id="COG0730">
    <property type="taxonomic scope" value="Bacteria"/>
</dbReference>
<evidence type="ECO:0000256" key="4">
    <source>
        <dbReference type="ARBA" id="ARBA00022475"/>
    </source>
</evidence>
<dbReference type="OrthoDB" id="3782574at2"/>
<evidence type="ECO:0000256" key="1">
    <source>
        <dbReference type="ARBA" id="ARBA00004651"/>
    </source>
</evidence>
<evidence type="ECO:0000256" key="2">
    <source>
        <dbReference type="ARBA" id="ARBA00009142"/>
    </source>
</evidence>
<keyword evidence="6 8" id="KW-1133">Transmembrane helix</keyword>
<dbReference type="KEGG" id="fri:FraEuI1c_4959"/>
<evidence type="ECO:0000256" key="8">
    <source>
        <dbReference type="RuleBase" id="RU363041"/>
    </source>
</evidence>
<name>E3J2Z8_PSEI1</name>
<keyword evidence="5 8" id="KW-0812">Transmembrane</keyword>
<feature type="transmembrane region" description="Helical" evidence="8">
    <location>
        <begin position="292"/>
        <end position="310"/>
    </location>
</feature>
<protein>
    <recommendedName>
        <fullName evidence="8">Probable membrane transporter protein</fullName>
    </recommendedName>
</protein>
<evidence type="ECO:0000256" key="7">
    <source>
        <dbReference type="ARBA" id="ARBA00023136"/>
    </source>
</evidence>
<dbReference type="GO" id="GO:0005886">
    <property type="term" value="C:plasma membrane"/>
    <property type="evidence" value="ECO:0007669"/>
    <property type="project" value="UniProtKB-SubCell"/>
</dbReference>
<keyword evidence="4 8" id="KW-1003">Cell membrane</keyword>
<dbReference type="HOGENOM" id="CLU_045498_7_0_11"/>
<evidence type="ECO:0000256" key="6">
    <source>
        <dbReference type="ARBA" id="ARBA00022989"/>
    </source>
</evidence>
<dbReference type="PANTHER" id="PTHR30269">
    <property type="entry name" value="TRANSMEMBRANE PROTEIN YFCA"/>
    <property type="match status" value="1"/>
</dbReference>
<gene>
    <name evidence="9" type="ordered locus">FraEuI1c_4959</name>
</gene>
<dbReference type="InParanoid" id="E3J2Z8"/>
<dbReference type="InterPro" id="IPR002781">
    <property type="entry name" value="TM_pro_TauE-like"/>
</dbReference>
<comment type="similarity">
    <text evidence="2 8">Belongs to the 4-toluene sulfonate uptake permease (TSUP) (TC 2.A.102) family.</text>
</comment>
<dbReference type="STRING" id="298654.FraEuI1c_4959"/>
<reference evidence="9 10" key="1">
    <citation type="submission" date="2010-10" db="EMBL/GenBank/DDBJ databases">
        <title>Complete sequence of Frankia sp. EuI1c.</title>
        <authorList>
            <consortium name="US DOE Joint Genome Institute"/>
            <person name="Lucas S."/>
            <person name="Copeland A."/>
            <person name="Lapidus A."/>
            <person name="Cheng J.-F."/>
            <person name="Bruce D."/>
            <person name="Goodwin L."/>
            <person name="Pitluck S."/>
            <person name="Chertkov O."/>
            <person name="Detter J.C."/>
            <person name="Han C."/>
            <person name="Tapia R."/>
            <person name="Land M."/>
            <person name="Hauser L."/>
            <person name="Jeffries C."/>
            <person name="Kyrpides N."/>
            <person name="Ivanova N."/>
            <person name="Mikhailova N."/>
            <person name="Beauchemin N."/>
            <person name="Sen A."/>
            <person name="Sur S.A."/>
            <person name="Gtari M."/>
            <person name="Wall L."/>
            <person name="Tisa L."/>
            <person name="Woyke T."/>
        </authorList>
    </citation>
    <scope>NUCLEOTIDE SEQUENCE [LARGE SCALE GENOMIC DNA]</scope>
    <source>
        <strain evidence="10">DSM 45817 / CECT 9037 / EuI1c</strain>
    </source>
</reference>
<evidence type="ECO:0000313" key="10">
    <source>
        <dbReference type="Proteomes" id="UP000002484"/>
    </source>
</evidence>
<keyword evidence="7 8" id="KW-0472">Membrane</keyword>
<dbReference type="InterPro" id="IPR052017">
    <property type="entry name" value="TSUP"/>
</dbReference>
<keyword evidence="10" id="KW-1185">Reference proteome</keyword>
<dbReference type="AlphaFoldDB" id="E3J2Z8"/>
<feature type="transmembrane region" description="Helical" evidence="8">
    <location>
        <begin position="76"/>
        <end position="95"/>
    </location>
</feature>
<comment type="subcellular location">
    <subcellularLocation>
        <location evidence="1 8">Cell membrane</location>
        <topology evidence="1 8">Multi-pass membrane protein</topology>
    </subcellularLocation>
</comment>
<dbReference type="EMBL" id="CP002299">
    <property type="protein sequence ID" value="ADP82948.1"/>
    <property type="molecule type" value="Genomic_DNA"/>
</dbReference>
<feature type="transmembrane region" description="Helical" evidence="8">
    <location>
        <begin position="210"/>
        <end position="231"/>
    </location>
</feature>
<feature type="transmembrane region" description="Helical" evidence="8">
    <location>
        <begin position="243"/>
        <end position="260"/>
    </location>
</feature>
<dbReference type="RefSeq" id="WP_013426066.1">
    <property type="nucleotide sequence ID" value="NC_014666.1"/>
</dbReference>
<evidence type="ECO:0000313" key="9">
    <source>
        <dbReference type="EMBL" id="ADP82948.1"/>
    </source>
</evidence>
<sequence precursor="true">MNGMDALLTAGAGLAAGAVNAVAGGGTLIAFPALLAAGLPAVTANITSSTGLVTGYAGGALGYRRELSGQLPRLRALAPAAVLGGIVGAVILLVTPKDSFKTAVPFLVLIACLLLASQSKLSGVVARRRAAKAVALEEALAAAQAPGPAAAQDTGPAARAVGAAEPAGAGTATAPVGTAVAPAQPAVTVAGAARPVTWPTRVGVFVAGAYGSYFGAGLGVLLLAVMGILLVDDLQRTNALKTLLSFIVNAVGVIVFLASAQVAWAYAGILVVTSAAGGVLGARVARLLSPLWLRRGVITLGLAVAVILFVRDYA</sequence>
<dbReference type="Pfam" id="PF01925">
    <property type="entry name" value="TauE"/>
    <property type="match status" value="1"/>
</dbReference>
<dbReference type="PANTHER" id="PTHR30269:SF0">
    <property type="entry name" value="MEMBRANE TRANSPORTER PROTEIN YFCA-RELATED"/>
    <property type="match status" value="1"/>
</dbReference>
<feature type="transmembrane region" description="Helical" evidence="8">
    <location>
        <begin position="266"/>
        <end position="285"/>
    </location>
</feature>
<feature type="transmembrane region" description="Helical" evidence="8">
    <location>
        <begin position="102"/>
        <end position="119"/>
    </location>
</feature>
<evidence type="ECO:0000256" key="3">
    <source>
        <dbReference type="ARBA" id="ARBA00022448"/>
    </source>
</evidence>
<proteinExistence type="inferred from homology"/>
<organism evidence="9 10">
    <name type="scientific">Pseudofrankia inefficax (strain DSM 45817 / CECT 9037 / DDB 130130 / EuI1c)</name>
    <name type="common">Frankia inefficax</name>
    <dbReference type="NCBI Taxonomy" id="298654"/>
    <lineage>
        <taxon>Bacteria</taxon>
        <taxon>Bacillati</taxon>
        <taxon>Actinomycetota</taxon>
        <taxon>Actinomycetes</taxon>
        <taxon>Frankiales</taxon>
        <taxon>Frankiaceae</taxon>
        <taxon>Pseudofrankia</taxon>
    </lineage>
</organism>
<accession>E3J2Z8</accession>
<evidence type="ECO:0000256" key="5">
    <source>
        <dbReference type="ARBA" id="ARBA00022692"/>
    </source>
</evidence>